<dbReference type="EMBL" id="FIZY01000103">
    <property type="protein sequence ID" value="CZF86980.1"/>
    <property type="molecule type" value="Genomic_DNA"/>
</dbReference>
<protein>
    <submittedName>
        <fullName evidence="2">Uncharacterized protein</fullName>
    </submittedName>
</protein>
<gene>
    <name evidence="2" type="ORF">GMA8713_05021</name>
</gene>
<evidence type="ECO:0000313" key="3">
    <source>
        <dbReference type="Proteomes" id="UP000073601"/>
    </source>
</evidence>
<feature type="signal peptide" evidence="1">
    <location>
        <begin position="1"/>
        <end position="21"/>
    </location>
</feature>
<organism evidence="2 3">
    <name type="scientific">Grimontia marina</name>
    <dbReference type="NCBI Taxonomy" id="646534"/>
    <lineage>
        <taxon>Bacteria</taxon>
        <taxon>Pseudomonadati</taxon>
        <taxon>Pseudomonadota</taxon>
        <taxon>Gammaproteobacteria</taxon>
        <taxon>Vibrionales</taxon>
        <taxon>Vibrionaceae</taxon>
        <taxon>Grimontia</taxon>
    </lineage>
</organism>
<keyword evidence="3" id="KW-1185">Reference proteome</keyword>
<dbReference type="Proteomes" id="UP000073601">
    <property type="component" value="Unassembled WGS sequence"/>
</dbReference>
<accession>A0A128FK75</accession>
<evidence type="ECO:0000313" key="2">
    <source>
        <dbReference type="EMBL" id="CZF86980.1"/>
    </source>
</evidence>
<feature type="chain" id="PRO_5007282543" evidence="1">
    <location>
        <begin position="22"/>
        <end position="113"/>
    </location>
</feature>
<reference evidence="3" key="1">
    <citation type="submission" date="2016-02" db="EMBL/GenBank/DDBJ databases">
        <authorList>
            <person name="Rodrigo-Torres Lidia"/>
            <person name="Arahal R.David."/>
        </authorList>
    </citation>
    <scope>NUCLEOTIDE SEQUENCE [LARGE SCALE GENOMIC DNA]</scope>
    <source>
        <strain evidence="3">CECT 8713</strain>
    </source>
</reference>
<dbReference type="AlphaFoldDB" id="A0A128FK75"/>
<evidence type="ECO:0000256" key="1">
    <source>
        <dbReference type="SAM" id="SignalP"/>
    </source>
</evidence>
<keyword evidence="1" id="KW-0732">Signal</keyword>
<sequence length="113" mass="12731">MHKLVKLITVSLLLFSSQAFSNVWCYGNVERVYVEHSGGLIIFSTWRNDYTQLCSVNSVWKGITQEVCKSWLSMAMTAKVSQVPVITNYASSSCESMPTYSNALAPVYFMLNK</sequence>
<name>A0A128FK75_9GAMM</name>
<proteinExistence type="predicted"/>